<feature type="coiled-coil region" evidence="3">
    <location>
        <begin position="80"/>
        <end position="121"/>
    </location>
</feature>
<dbReference type="Gene3D" id="1.20.5.170">
    <property type="match status" value="1"/>
</dbReference>
<gene>
    <name evidence="6" type="ORF">DNTS_002898</name>
</gene>
<dbReference type="SUPFAM" id="SSF64593">
    <property type="entry name" value="Intermediate filament protein, coiled coil region"/>
    <property type="match status" value="2"/>
</dbReference>
<keyword evidence="1" id="KW-0403">Intermediate filament</keyword>
<evidence type="ECO:0000313" key="7">
    <source>
        <dbReference type="Proteomes" id="UP000316079"/>
    </source>
</evidence>
<dbReference type="GO" id="GO:0005198">
    <property type="term" value="F:structural molecule activity"/>
    <property type="evidence" value="ECO:0007669"/>
    <property type="project" value="InterPro"/>
</dbReference>
<evidence type="ECO:0000313" key="6">
    <source>
        <dbReference type="EMBL" id="TRY90703.1"/>
    </source>
</evidence>
<organism evidence="6 7">
    <name type="scientific">Danionella cerebrum</name>
    <dbReference type="NCBI Taxonomy" id="2873325"/>
    <lineage>
        <taxon>Eukaryota</taxon>
        <taxon>Metazoa</taxon>
        <taxon>Chordata</taxon>
        <taxon>Craniata</taxon>
        <taxon>Vertebrata</taxon>
        <taxon>Euteleostomi</taxon>
        <taxon>Actinopterygii</taxon>
        <taxon>Neopterygii</taxon>
        <taxon>Teleostei</taxon>
        <taxon>Ostariophysi</taxon>
        <taxon>Cypriniformes</taxon>
        <taxon>Danionidae</taxon>
        <taxon>Danioninae</taxon>
        <taxon>Danionella</taxon>
    </lineage>
</organism>
<evidence type="ECO:0000256" key="2">
    <source>
        <dbReference type="ARBA" id="ARBA00023054"/>
    </source>
</evidence>
<feature type="compositionally biased region" description="Polar residues" evidence="4">
    <location>
        <begin position="394"/>
        <end position="404"/>
    </location>
</feature>
<evidence type="ECO:0000256" key="3">
    <source>
        <dbReference type="SAM" id="Coils"/>
    </source>
</evidence>
<name>A0A553QL49_9TELE</name>
<feature type="coiled-coil region" evidence="3">
    <location>
        <begin position="185"/>
        <end position="263"/>
    </location>
</feature>
<evidence type="ECO:0000256" key="4">
    <source>
        <dbReference type="SAM" id="MobiDB-lite"/>
    </source>
</evidence>
<dbReference type="SMART" id="SM01391">
    <property type="entry name" value="Filament"/>
    <property type="match status" value="1"/>
</dbReference>
<feature type="domain" description="IF rod" evidence="5">
    <location>
        <begin position="76"/>
        <end position="392"/>
    </location>
</feature>
<dbReference type="PROSITE" id="PS51842">
    <property type="entry name" value="IF_ROD_2"/>
    <property type="match status" value="1"/>
</dbReference>
<keyword evidence="7" id="KW-1185">Reference proteome</keyword>
<dbReference type="AlphaFoldDB" id="A0A553QL49"/>
<comment type="caution">
    <text evidence="6">The sequence shown here is derived from an EMBL/GenBank/DDBJ whole genome shotgun (WGS) entry which is preliminary data.</text>
</comment>
<evidence type="ECO:0000256" key="1">
    <source>
        <dbReference type="ARBA" id="ARBA00022754"/>
    </source>
</evidence>
<dbReference type="GO" id="GO:0005882">
    <property type="term" value="C:intermediate filament"/>
    <property type="evidence" value="ECO:0007669"/>
    <property type="project" value="UniProtKB-KW"/>
</dbReference>
<dbReference type="STRING" id="623744.A0A553QL49"/>
<dbReference type="PANTHER" id="PTHR23239">
    <property type="entry name" value="INTERMEDIATE FILAMENT"/>
    <property type="match status" value="1"/>
</dbReference>
<dbReference type="InterPro" id="IPR039008">
    <property type="entry name" value="IF_rod_dom"/>
</dbReference>
<feature type="non-terminal residue" evidence="6">
    <location>
        <position position="1"/>
    </location>
</feature>
<sequence length="448" mass="51247">CLGSTLREVLTSRPVMSLHGSSRSLGSSGLGPSGRTLKNGLGHSLSFNGQSSFGAWILRHLSTSSTANDDMPSFSEKQTLQNLNDRLASYLERVHSLEEANNELELQIRDFYQKKSRLQRTDFSTYFETVAELCAQIHTHALENTKISLKLDNARLAAEDFRIKSVSPTMYETKLSMCKPREKESARLREVLRELKLSIGNLENQFIGLKEELLYLKEKHEEDLNLLQVQQSSVKVEMDCVVNSKLEEDLLELRAHYEAVIEKKRREAERWFESKAVGLQAQMNSSSDEIKTSQTKLSDLKRTFQDLEIVLQGSRAMKENFEKSLPEVGMHYAAQLSQLQLSIDHLEYEQQRLGGSIREQGSEYQLLLDVKMRLEMEIADYRRLLDGQFERTSSKTSASETAVNKTEETKEEKKYNRHIQRRVKVIVEELVDGEVVSSSVEENVEEIS</sequence>
<dbReference type="Gene3D" id="1.20.5.500">
    <property type="entry name" value="Single helix bin"/>
    <property type="match status" value="1"/>
</dbReference>
<dbReference type="OrthoDB" id="2441647at2759"/>
<dbReference type="Gene3D" id="1.20.5.1160">
    <property type="entry name" value="Vasodilator-stimulated phosphoprotein"/>
    <property type="match status" value="1"/>
</dbReference>
<feature type="region of interest" description="Disordered" evidence="4">
    <location>
        <begin position="393"/>
        <end position="414"/>
    </location>
</feature>
<dbReference type="PANTHER" id="PTHR23239:SF180">
    <property type="entry name" value="KERATIN, TYPE I CYTOSKELETAL 17"/>
    <property type="match status" value="1"/>
</dbReference>
<proteinExistence type="predicted"/>
<dbReference type="PRINTS" id="PR01248">
    <property type="entry name" value="TYPE1KERATIN"/>
</dbReference>
<dbReference type="EMBL" id="SRMA01025825">
    <property type="protein sequence ID" value="TRY90703.1"/>
    <property type="molecule type" value="Genomic_DNA"/>
</dbReference>
<reference evidence="6 7" key="1">
    <citation type="journal article" date="2019" name="Sci. Data">
        <title>Hybrid genome assembly and annotation of Danionella translucida.</title>
        <authorList>
            <person name="Kadobianskyi M."/>
            <person name="Schulze L."/>
            <person name="Schuelke M."/>
            <person name="Judkewitz B."/>
        </authorList>
    </citation>
    <scope>NUCLEOTIDE SEQUENCE [LARGE SCALE GENOMIC DNA]</scope>
    <source>
        <strain evidence="6 7">Bolton</strain>
    </source>
</reference>
<dbReference type="Pfam" id="PF00038">
    <property type="entry name" value="Filament"/>
    <property type="match status" value="1"/>
</dbReference>
<dbReference type="InterPro" id="IPR002957">
    <property type="entry name" value="Keratin_I"/>
</dbReference>
<dbReference type="Proteomes" id="UP000316079">
    <property type="component" value="Unassembled WGS sequence"/>
</dbReference>
<protein>
    <recommendedName>
        <fullName evidence="5">IF rod domain-containing protein</fullName>
    </recommendedName>
</protein>
<keyword evidence="2 3" id="KW-0175">Coiled coil</keyword>
<evidence type="ECO:0000259" key="5">
    <source>
        <dbReference type="PROSITE" id="PS51842"/>
    </source>
</evidence>
<accession>A0A553QL49</accession>
<feature type="compositionally biased region" description="Basic and acidic residues" evidence="4">
    <location>
        <begin position="405"/>
        <end position="414"/>
    </location>
</feature>